<dbReference type="RefSeq" id="XP_067070223.1">
    <property type="nucleotide sequence ID" value="XM_067213661.1"/>
</dbReference>
<sequence length="162" mass="17010">MSSTSGLQGAVQSHIHSGIQSSVQSSGNKSVYTKQHPNSTYGIEYVSTSISSPYTSTVGSVPVVIHPTTTTPQTQFVTVANQHSVIPTSHYQLDGTTTQVGVTPILSAPSYMLSPTIMATSPQMNATYATYGFVPSQHLTYSSIASSPTNTSRPSRTSSGCC</sequence>
<dbReference type="AlphaFoldDB" id="A0A1J4MVT9"/>
<dbReference type="Proteomes" id="UP000186804">
    <property type="component" value="Unassembled WGS sequence"/>
</dbReference>
<dbReference type="GeneID" id="92367619"/>
<dbReference type="VEuPathDB" id="CryptoDB:cand_034350"/>
<protein>
    <submittedName>
        <fullName evidence="2">Uncharacterized protein</fullName>
    </submittedName>
</protein>
<feature type="region of interest" description="Disordered" evidence="1">
    <location>
        <begin position="1"/>
        <end position="33"/>
    </location>
</feature>
<proteinExistence type="predicted"/>
<dbReference type="OrthoDB" id="341906at2759"/>
<organism evidence="2 3">
    <name type="scientific">Cryptosporidium andersoni</name>
    <dbReference type="NCBI Taxonomy" id="117008"/>
    <lineage>
        <taxon>Eukaryota</taxon>
        <taxon>Sar</taxon>
        <taxon>Alveolata</taxon>
        <taxon>Apicomplexa</taxon>
        <taxon>Conoidasida</taxon>
        <taxon>Coccidia</taxon>
        <taxon>Eucoccidiorida</taxon>
        <taxon>Eimeriorina</taxon>
        <taxon>Cryptosporidiidae</taxon>
        <taxon>Cryptosporidium</taxon>
    </lineage>
</organism>
<evidence type="ECO:0000313" key="2">
    <source>
        <dbReference type="EMBL" id="OII78377.1"/>
    </source>
</evidence>
<keyword evidence="3" id="KW-1185">Reference proteome</keyword>
<evidence type="ECO:0000313" key="3">
    <source>
        <dbReference type="Proteomes" id="UP000186804"/>
    </source>
</evidence>
<dbReference type="EMBL" id="LRBS01000002">
    <property type="protein sequence ID" value="OII78377.1"/>
    <property type="molecule type" value="Genomic_DNA"/>
</dbReference>
<gene>
    <name evidence="2" type="ORF">cand_034350</name>
</gene>
<accession>A0A1J4MVT9</accession>
<name>A0A1J4MVT9_9CRYT</name>
<reference evidence="2 3" key="1">
    <citation type="submission" date="2016-10" db="EMBL/GenBank/DDBJ databases">
        <title>Reductive evolution of mitochondrial metabolism and differential evolution of invasion-related proteins in Cryptosporidium.</title>
        <authorList>
            <person name="Liu S."/>
            <person name="Roellig D.M."/>
            <person name="Guo Y."/>
            <person name="Li N."/>
            <person name="Frace M.A."/>
            <person name="Tang K."/>
            <person name="Zhang L."/>
            <person name="Feng Y."/>
            <person name="Xiao L."/>
        </authorList>
    </citation>
    <scope>NUCLEOTIDE SEQUENCE [LARGE SCALE GENOMIC DNA]</scope>
    <source>
        <strain evidence="2">30847</strain>
    </source>
</reference>
<evidence type="ECO:0000256" key="1">
    <source>
        <dbReference type="SAM" id="MobiDB-lite"/>
    </source>
</evidence>
<comment type="caution">
    <text evidence="2">The sequence shown here is derived from an EMBL/GenBank/DDBJ whole genome shotgun (WGS) entry which is preliminary data.</text>
</comment>